<dbReference type="STRING" id="1227455.C449_13467"/>
<evidence type="ECO:0000313" key="1">
    <source>
        <dbReference type="EMBL" id="EMA43571.1"/>
    </source>
</evidence>
<name>M0MCW5_9EURY</name>
<dbReference type="InParanoid" id="M0MCW5"/>
<sequence>MTDPKDRKDATWHKRGDVAILVEDTEVGREISLYERWEGEWERQFTMPATVAREYFALFDEIFPEE</sequence>
<dbReference type="AlphaFoldDB" id="M0MCW5"/>
<evidence type="ECO:0000313" key="2">
    <source>
        <dbReference type="Proteomes" id="UP000011669"/>
    </source>
</evidence>
<organism evidence="1 2">
    <name type="scientific">Halococcus saccharolyticus DSM 5350</name>
    <dbReference type="NCBI Taxonomy" id="1227455"/>
    <lineage>
        <taxon>Archaea</taxon>
        <taxon>Methanobacteriati</taxon>
        <taxon>Methanobacteriota</taxon>
        <taxon>Stenosarchaea group</taxon>
        <taxon>Halobacteria</taxon>
        <taxon>Halobacteriales</taxon>
        <taxon>Halococcaceae</taxon>
        <taxon>Halococcus</taxon>
    </lineage>
</organism>
<reference evidence="1 2" key="1">
    <citation type="journal article" date="2014" name="PLoS Genet.">
        <title>Phylogenetically driven sequencing of extremely halophilic archaea reveals strategies for static and dynamic osmo-response.</title>
        <authorList>
            <person name="Becker E.A."/>
            <person name="Seitzer P.M."/>
            <person name="Tritt A."/>
            <person name="Larsen D."/>
            <person name="Krusor M."/>
            <person name="Yao A.I."/>
            <person name="Wu D."/>
            <person name="Madern D."/>
            <person name="Eisen J.A."/>
            <person name="Darling A.E."/>
            <person name="Facciotti M.T."/>
        </authorList>
    </citation>
    <scope>NUCLEOTIDE SEQUENCE [LARGE SCALE GENOMIC DNA]</scope>
    <source>
        <strain evidence="1 2">DSM 5350</strain>
    </source>
</reference>
<gene>
    <name evidence="1" type="ORF">C449_13467</name>
</gene>
<keyword evidence="2" id="KW-1185">Reference proteome</keyword>
<accession>M0MCW5</accession>
<comment type="caution">
    <text evidence="1">The sequence shown here is derived from an EMBL/GenBank/DDBJ whole genome shotgun (WGS) entry which is preliminary data.</text>
</comment>
<dbReference type="PATRIC" id="fig|1227455.4.peg.2749"/>
<protein>
    <submittedName>
        <fullName evidence="1">Uncharacterized protein</fullName>
    </submittedName>
</protein>
<dbReference type="Proteomes" id="UP000011669">
    <property type="component" value="Unassembled WGS sequence"/>
</dbReference>
<proteinExistence type="predicted"/>
<dbReference type="EMBL" id="AOMD01000029">
    <property type="protein sequence ID" value="EMA43571.1"/>
    <property type="molecule type" value="Genomic_DNA"/>
</dbReference>
<dbReference type="RefSeq" id="WP_006078552.1">
    <property type="nucleotide sequence ID" value="NZ_AOMD01000029.1"/>
</dbReference>